<dbReference type="AlphaFoldDB" id="A0A072VIK3"/>
<dbReference type="EMBL" id="CM001217">
    <property type="protein sequence ID" value="KEH41411.1"/>
    <property type="molecule type" value="Genomic_DNA"/>
</dbReference>
<dbReference type="InterPro" id="IPR002156">
    <property type="entry name" value="RNaseH_domain"/>
</dbReference>
<evidence type="ECO:0000313" key="4">
    <source>
        <dbReference type="Proteomes" id="UP000002051"/>
    </source>
</evidence>
<dbReference type="PANTHER" id="PTHR47074">
    <property type="entry name" value="BNAC02G40300D PROTEIN"/>
    <property type="match status" value="1"/>
</dbReference>
<dbReference type="GO" id="GO:0004523">
    <property type="term" value="F:RNA-DNA hybrid ribonuclease activity"/>
    <property type="evidence" value="ECO:0007669"/>
    <property type="project" value="InterPro"/>
</dbReference>
<dbReference type="InterPro" id="IPR044730">
    <property type="entry name" value="RNase_H-like_dom_plant"/>
</dbReference>
<feature type="domain" description="RNase H type-1" evidence="1">
    <location>
        <begin position="88"/>
        <end position="163"/>
    </location>
</feature>
<reference evidence="2 4" key="1">
    <citation type="journal article" date="2011" name="Nature">
        <title>The Medicago genome provides insight into the evolution of rhizobial symbioses.</title>
        <authorList>
            <person name="Young N.D."/>
            <person name="Debelle F."/>
            <person name="Oldroyd G.E."/>
            <person name="Geurts R."/>
            <person name="Cannon S.B."/>
            <person name="Udvardi M.K."/>
            <person name="Benedito V.A."/>
            <person name="Mayer K.F."/>
            <person name="Gouzy J."/>
            <person name="Schoof H."/>
            <person name="Van de Peer Y."/>
            <person name="Proost S."/>
            <person name="Cook D.R."/>
            <person name="Meyers B.C."/>
            <person name="Spannagl M."/>
            <person name="Cheung F."/>
            <person name="De Mita S."/>
            <person name="Krishnakumar V."/>
            <person name="Gundlach H."/>
            <person name="Zhou S."/>
            <person name="Mudge J."/>
            <person name="Bharti A.K."/>
            <person name="Murray J.D."/>
            <person name="Naoumkina M.A."/>
            <person name="Rosen B."/>
            <person name="Silverstein K.A."/>
            <person name="Tang H."/>
            <person name="Rombauts S."/>
            <person name="Zhao P.X."/>
            <person name="Zhou P."/>
            <person name="Barbe V."/>
            <person name="Bardou P."/>
            <person name="Bechner M."/>
            <person name="Bellec A."/>
            <person name="Berger A."/>
            <person name="Berges H."/>
            <person name="Bidwell S."/>
            <person name="Bisseling T."/>
            <person name="Choisne N."/>
            <person name="Couloux A."/>
            <person name="Denny R."/>
            <person name="Deshpande S."/>
            <person name="Dai X."/>
            <person name="Doyle J.J."/>
            <person name="Dudez A.M."/>
            <person name="Farmer A.D."/>
            <person name="Fouteau S."/>
            <person name="Franken C."/>
            <person name="Gibelin C."/>
            <person name="Gish J."/>
            <person name="Goldstein S."/>
            <person name="Gonzalez A.J."/>
            <person name="Green P.J."/>
            <person name="Hallab A."/>
            <person name="Hartog M."/>
            <person name="Hua A."/>
            <person name="Humphray S.J."/>
            <person name="Jeong D.H."/>
            <person name="Jing Y."/>
            <person name="Jocker A."/>
            <person name="Kenton S.M."/>
            <person name="Kim D.J."/>
            <person name="Klee K."/>
            <person name="Lai H."/>
            <person name="Lang C."/>
            <person name="Lin S."/>
            <person name="Macmil S.L."/>
            <person name="Magdelenat G."/>
            <person name="Matthews L."/>
            <person name="McCorrison J."/>
            <person name="Monaghan E.L."/>
            <person name="Mun J.H."/>
            <person name="Najar F.Z."/>
            <person name="Nicholson C."/>
            <person name="Noirot C."/>
            <person name="O'Bleness M."/>
            <person name="Paule C.R."/>
            <person name="Poulain J."/>
            <person name="Prion F."/>
            <person name="Qin B."/>
            <person name="Qu C."/>
            <person name="Retzel E.F."/>
            <person name="Riddle C."/>
            <person name="Sallet E."/>
            <person name="Samain S."/>
            <person name="Samson N."/>
            <person name="Sanders I."/>
            <person name="Saurat O."/>
            <person name="Scarpelli C."/>
            <person name="Schiex T."/>
            <person name="Segurens B."/>
            <person name="Severin A.J."/>
            <person name="Sherrier D.J."/>
            <person name="Shi R."/>
            <person name="Sims S."/>
            <person name="Singer S.R."/>
            <person name="Sinharoy S."/>
            <person name="Sterck L."/>
            <person name="Viollet A."/>
            <person name="Wang B.B."/>
            <person name="Wang K."/>
            <person name="Wang M."/>
            <person name="Wang X."/>
            <person name="Warfsmann J."/>
            <person name="Weissenbach J."/>
            <person name="White D.D."/>
            <person name="White J.D."/>
            <person name="Wiley G.B."/>
            <person name="Wincker P."/>
            <person name="Xing Y."/>
            <person name="Yang L."/>
            <person name="Yao Z."/>
            <person name="Ying F."/>
            <person name="Zhai J."/>
            <person name="Zhou L."/>
            <person name="Zuber A."/>
            <person name="Denarie J."/>
            <person name="Dixon R.A."/>
            <person name="May G.D."/>
            <person name="Schwartz D.C."/>
            <person name="Rogers J."/>
            <person name="Quetier F."/>
            <person name="Town C.D."/>
            <person name="Roe B.A."/>
        </authorList>
    </citation>
    <scope>NUCLEOTIDE SEQUENCE [LARGE SCALE GENOMIC DNA]</scope>
    <source>
        <strain evidence="2">A17</strain>
        <strain evidence="3 4">cv. Jemalong A17</strain>
    </source>
</reference>
<evidence type="ECO:0000313" key="3">
    <source>
        <dbReference type="EnsemblPlants" id="KEH41411"/>
    </source>
</evidence>
<dbReference type="Pfam" id="PF13456">
    <property type="entry name" value="RVT_3"/>
    <property type="match status" value="1"/>
</dbReference>
<evidence type="ECO:0000313" key="2">
    <source>
        <dbReference type="EMBL" id="KEH41411.1"/>
    </source>
</evidence>
<evidence type="ECO:0000259" key="1">
    <source>
        <dbReference type="Pfam" id="PF13456"/>
    </source>
</evidence>
<dbReference type="InterPro" id="IPR052929">
    <property type="entry name" value="RNase_H-like_EbsB-rel"/>
</dbReference>
<protein>
    <recommendedName>
        <fullName evidence="1">RNase H type-1 domain-containing protein</fullName>
    </recommendedName>
</protein>
<keyword evidence="4" id="KW-1185">Reference proteome</keyword>
<reference evidence="2 4" key="2">
    <citation type="journal article" date="2014" name="BMC Genomics">
        <title>An improved genome release (version Mt4.0) for the model legume Medicago truncatula.</title>
        <authorList>
            <person name="Tang H."/>
            <person name="Krishnakumar V."/>
            <person name="Bidwell S."/>
            <person name="Rosen B."/>
            <person name="Chan A."/>
            <person name="Zhou S."/>
            <person name="Gentzbittel L."/>
            <person name="Childs K.L."/>
            <person name="Yandell M."/>
            <person name="Gundlach H."/>
            <person name="Mayer K.F."/>
            <person name="Schwartz D.C."/>
            <person name="Town C.D."/>
        </authorList>
    </citation>
    <scope>GENOME REANNOTATION</scope>
    <source>
        <strain evidence="2">A17</strain>
        <strain evidence="3 4">cv. Jemalong A17</strain>
    </source>
</reference>
<organism evidence="2 4">
    <name type="scientific">Medicago truncatula</name>
    <name type="common">Barrel medic</name>
    <name type="synonym">Medicago tribuloides</name>
    <dbReference type="NCBI Taxonomy" id="3880"/>
    <lineage>
        <taxon>Eukaryota</taxon>
        <taxon>Viridiplantae</taxon>
        <taxon>Streptophyta</taxon>
        <taxon>Embryophyta</taxon>
        <taxon>Tracheophyta</taxon>
        <taxon>Spermatophyta</taxon>
        <taxon>Magnoliopsida</taxon>
        <taxon>eudicotyledons</taxon>
        <taxon>Gunneridae</taxon>
        <taxon>Pentapetalae</taxon>
        <taxon>rosids</taxon>
        <taxon>fabids</taxon>
        <taxon>Fabales</taxon>
        <taxon>Fabaceae</taxon>
        <taxon>Papilionoideae</taxon>
        <taxon>50 kb inversion clade</taxon>
        <taxon>NPAAA clade</taxon>
        <taxon>Hologalegina</taxon>
        <taxon>IRL clade</taxon>
        <taxon>Trifolieae</taxon>
        <taxon>Medicago</taxon>
    </lineage>
</organism>
<gene>
    <name evidence="2" type="ordered locus">MTR_1g050488</name>
</gene>
<sequence>MLRNNTSAEFIFALLQELSHAQAELFASVLWSLWKSRNLQLWQNEVETLQAIVARAQKLCAAVKICVQQCADWAESMAETNHGRLKCNIDASFSEALNCVGFGFCIRNEFGEFIRARTMWSNPVCPSDVGEALGLSYAIRWVHELQLNNVDFELDAKTVVDYFN</sequence>
<dbReference type="HOGENOM" id="CLU_1621462_0_0_1"/>
<dbReference type="CDD" id="cd06222">
    <property type="entry name" value="RNase_H_like"/>
    <property type="match status" value="1"/>
</dbReference>
<proteinExistence type="predicted"/>
<accession>A0A072VIK3</accession>
<name>A0A072VIK3_MEDTR</name>
<reference evidence="3" key="3">
    <citation type="submission" date="2015-04" db="UniProtKB">
        <authorList>
            <consortium name="EnsemblPlants"/>
        </authorList>
    </citation>
    <scope>IDENTIFICATION</scope>
    <source>
        <strain evidence="3">cv. Jemalong A17</strain>
    </source>
</reference>
<dbReference type="EnsemblPlants" id="KEH41411">
    <property type="protein sequence ID" value="KEH41411"/>
    <property type="gene ID" value="MTR_1g050488"/>
</dbReference>
<dbReference type="PANTHER" id="PTHR47074:SF48">
    <property type="entry name" value="POLYNUCLEOTIDYL TRANSFERASE, RIBONUCLEASE H-LIKE SUPERFAMILY PROTEIN"/>
    <property type="match status" value="1"/>
</dbReference>
<dbReference type="GO" id="GO:0003676">
    <property type="term" value="F:nucleic acid binding"/>
    <property type="evidence" value="ECO:0007669"/>
    <property type="project" value="InterPro"/>
</dbReference>
<dbReference type="Proteomes" id="UP000002051">
    <property type="component" value="Unassembled WGS sequence"/>
</dbReference>